<gene>
    <name evidence="1" type="ORF">NCTC7688_01801</name>
</gene>
<dbReference type="PANTHER" id="PTHR38454">
    <property type="entry name" value="INTEGRAL MEMBRANE PROTEIN-RELATED"/>
    <property type="match status" value="1"/>
</dbReference>
<dbReference type="PANTHER" id="PTHR38454:SF1">
    <property type="entry name" value="INTEGRAL MEMBRANE PROTEIN"/>
    <property type="match status" value="1"/>
</dbReference>
<dbReference type="Pfam" id="PF09586">
    <property type="entry name" value="YfhO"/>
    <property type="match status" value="1"/>
</dbReference>
<sequence length="859" mass="100465">MKQKLLYLCLFVTLAVVGHSYIIYRFIHDGVLFTGPNDGMEQMVPIQMYLFDNWHHGNFFYASDFGLGGDFFSDLSYYFSTNIIFIINVIVIVLLKTFITLDTTHIMFWMTNALIVSIFKSAIAMLATYLYVRYIALNKKIAVLAAFIFVISPIYFRFTVYWPFFSDVFIWLPLLFWSIERFLKSGKIGFFIIIVAITLINNFYFAYYQLLTGLIYLTIRLVFRHQADIIPRFKSFMSLFIASVIGLGCSLPFFFPAIQSFFNNRRTPFDGNVDLFEPFNQNTNVFYDNYLIVILFITGQALLSFKLYKHYYFKLFAISTLILICASFVPFIDQIFNGFSAPQKRWHYLIAFNSAVLIGLYVKYFRTISIPNYIFSSVISLSIIGLSAWYYDDVVAWVWFAPIVSLIGFLILLINESHIKLKLTHLFVLSIMILTVLVSTVFIRNQIYFEDHVKRANAYFVNASLFNTPLQQQLVKDMNTHKLEDERIDWRVNEQDNTPMYQQFKGLSIYSSIFDHNILDFYYDELKINMQEESVSRYQSTNGRQNMSSLFSIKYLMVKRYQHNIPAYFKKIKNDGQYEIYENTLNLPSVRVSNKKYNSNDLHNPIDKEHAMMDGVILNNKGASYTAKAPNLLNQTRITYKDIDNKRNHQIHASKNDSHVQIHIPKHLRQRYHDFYLTIKVKRGLPDSNFSVQINNYTNNRLYNNSTYRTGVDTQLYRTQPDKNGNINVGLSPTGNYYLDIQSLHGENYNHLKSAYAKQNNDGHYTDIKNGVKVKLGPHEKGIATINIPYREGMTAYVDNKKIKPLNVNYMMTGVPVSKDSKEIIIKYRPKYWYTVTAISIIFIIGSLSWFMRKRYKNK</sequence>
<dbReference type="Proteomes" id="UP000254707">
    <property type="component" value="Unassembled WGS sequence"/>
</dbReference>
<protein>
    <submittedName>
        <fullName evidence="1">Membrane protein</fullName>
    </submittedName>
</protein>
<proteinExistence type="predicted"/>
<evidence type="ECO:0000313" key="1">
    <source>
        <dbReference type="EMBL" id="SUM83227.1"/>
    </source>
</evidence>
<dbReference type="EMBL" id="UHED01000001">
    <property type="protein sequence ID" value="SUM83227.1"/>
    <property type="molecule type" value="Genomic_DNA"/>
</dbReference>
<organism evidence="1 2">
    <name type="scientific">Staphylococcus saprophyticus</name>
    <dbReference type="NCBI Taxonomy" id="29385"/>
    <lineage>
        <taxon>Bacteria</taxon>
        <taxon>Bacillati</taxon>
        <taxon>Bacillota</taxon>
        <taxon>Bacilli</taxon>
        <taxon>Bacillales</taxon>
        <taxon>Staphylococcaceae</taxon>
        <taxon>Staphylococcus</taxon>
    </lineage>
</organism>
<dbReference type="InterPro" id="IPR018580">
    <property type="entry name" value="Uncharacterised_YfhO"/>
</dbReference>
<dbReference type="RefSeq" id="WP_069838012.1">
    <property type="nucleotide sequence ID" value="NZ_CP132557.1"/>
</dbReference>
<evidence type="ECO:0000313" key="2">
    <source>
        <dbReference type="Proteomes" id="UP000254707"/>
    </source>
</evidence>
<name>A0A380HNZ9_STASA</name>
<reference evidence="1 2" key="1">
    <citation type="submission" date="2018-06" db="EMBL/GenBank/DDBJ databases">
        <authorList>
            <consortium name="Pathogen Informatics"/>
            <person name="Doyle S."/>
        </authorList>
    </citation>
    <scope>NUCLEOTIDE SEQUENCE [LARGE SCALE GENOMIC DNA]</scope>
    <source>
        <strain evidence="1 2">NCTC7688</strain>
    </source>
</reference>
<dbReference type="AlphaFoldDB" id="A0A380HNZ9"/>
<accession>A0A380HNZ9</accession>